<dbReference type="OrthoDB" id="4369127at2759"/>
<dbReference type="EMBL" id="GG657462">
    <property type="protein sequence ID" value="OAT11242.1"/>
    <property type="molecule type" value="Genomic_DNA"/>
</dbReference>
<dbReference type="KEGG" id="bgh:BDBG_06185"/>
<dbReference type="RefSeq" id="XP_002623005.1">
    <property type="nucleotide sequence ID" value="XM_002622959.1"/>
</dbReference>
<sequence length="116" mass="13964">MISHLKNNKMSDDKCLIRVVEEMLLNFKLRKLKNDVILYCDLEYVKAFYLESSFRYDLMTCMHKEFSHLESPELMNVLESRAYWPSMIENIQVYTHECQNCQIVKESKKELECKKV</sequence>
<proteinExistence type="predicted"/>
<feature type="domain" description="Integrase zinc-binding" evidence="1">
    <location>
        <begin position="52"/>
        <end position="106"/>
    </location>
</feature>
<organism evidence="2 3">
    <name type="scientific">Blastomyces gilchristii (strain SLH14081)</name>
    <name type="common">Blastomyces dermatitidis</name>
    <dbReference type="NCBI Taxonomy" id="559298"/>
    <lineage>
        <taxon>Eukaryota</taxon>
        <taxon>Fungi</taxon>
        <taxon>Dikarya</taxon>
        <taxon>Ascomycota</taxon>
        <taxon>Pezizomycotina</taxon>
        <taxon>Eurotiomycetes</taxon>
        <taxon>Eurotiomycetidae</taxon>
        <taxon>Onygenales</taxon>
        <taxon>Ajellomycetaceae</taxon>
        <taxon>Blastomyces</taxon>
    </lineage>
</organism>
<name>A0A179UXU9_BLAGS</name>
<evidence type="ECO:0000259" key="1">
    <source>
        <dbReference type="Pfam" id="PF17921"/>
    </source>
</evidence>
<dbReference type="Pfam" id="PF17921">
    <property type="entry name" value="Integrase_H2C2"/>
    <property type="match status" value="1"/>
</dbReference>
<dbReference type="Proteomes" id="UP000002038">
    <property type="component" value="Unassembled WGS sequence"/>
</dbReference>
<dbReference type="Gene3D" id="1.10.340.70">
    <property type="match status" value="1"/>
</dbReference>
<dbReference type="AlphaFoldDB" id="A0A179UXU9"/>
<reference evidence="3" key="1">
    <citation type="journal article" date="2015" name="PLoS Genet.">
        <title>The dynamic genome and transcriptome of the human fungal pathogen Blastomyces and close relative Emmonsia.</title>
        <authorList>
            <person name="Munoz J.F."/>
            <person name="Gauthier G.M."/>
            <person name="Desjardins C.A."/>
            <person name="Gallo J.E."/>
            <person name="Holder J."/>
            <person name="Sullivan T.D."/>
            <person name="Marty A.J."/>
            <person name="Carmen J.C."/>
            <person name="Chen Z."/>
            <person name="Ding L."/>
            <person name="Gujja S."/>
            <person name="Magrini V."/>
            <person name="Misas E."/>
            <person name="Mitreva M."/>
            <person name="Priest M."/>
            <person name="Saif S."/>
            <person name="Whiston E.A."/>
            <person name="Young S."/>
            <person name="Zeng Q."/>
            <person name="Goldman W.E."/>
            <person name="Mardis E.R."/>
            <person name="Taylor J.W."/>
            <person name="McEwen J.G."/>
            <person name="Clay O.K."/>
            <person name="Klein B.S."/>
            <person name="Cuomo C.A."/>
        </authorList>
    </citation>
    <scope>NUCLEOTIDE SEQUENCE [LARGE SCALE GENOMIC DNA]</scope>
    <source>
        <strain evidence="3">SLH14081</strain>
    </source>
</reference>
<evidence type="ECO:0000313" key="2">
    <source>
        <dbReference type="EMBL" id="OAT11242.1"/>
    </source>
</evidence>
<protein>
    <recommendedName>
        <fullName evidence="1">Integrase zinc-binding domain-containing protein</fullName>
    </recommendedName>
</protein>
<gene>
    <name evidence="2" type="ORF">BDBG_06185</name>
</gene>
<dbReference type="GeneID" id="8502974"/>
<dbReference type="VEuPathDB" id="FungiDB:BDBG_06185"/>
<dbReference type="InterPro" id="IPR041588">
    <property type="entry name" value="Integrase_H2C2"/>
</dbReference>
<keyword evidence="3" id="KW-1185">Reference proteome</keyword>
<accession>A0A179UXU9</accession>
<evidence type="ECO:0000313" key="3">
    <source>
        <dbReference type="Proteomes" id="UP000002038"/>
    </source>
</evidence>